<evidence type="ECO:0000313" key="3">
    <source>
        <dbReference type="Proteomes" id="UP001377972"/>
    </source>
</evidence>
<dbReference type="InterPro" id="IPR025293">
    <property type="entry name" value="YfiR/HmsC-like"/>
</dbReference>
<dbReference type="RefSeq" id="WP_228290684.1">
    <property type="nucleotide sequence ID" value="NZ_JAQPZS010000026.1"/>
</dbReference>
<keyword evidence="1" id="KW-0732">Signal</keyword>
<evidence type="ECO:0000313" key="2">
    <source>
        <dbReference type="EMBL" id="MEJ6498266.1"/>
    </source>
</evidence>
<proteinExistence type="predicted"/>
<evidence type="ECO:0000256" key="1">
    <source>
        <dbReference type="SAM" id="SignalP"/>
    </source>
</evidence>
<dbReference type="EMBL" id="JAQPZS010000026">
    <property type="protein sequence ID" value="MEJ6498266.1"/>
    <property type="molecule type" value="Genomic_DNA"/>
</dbReference>
<reference evidence="2 3" key="1">
    <citation type="submission" date="2023-01" db="EMBL/GenBank/DDBJ databases">
        <title>Trichodesmium-associated heterotrophic epibiont bacteria.</title>
        <authorList>
            <person name="Cleveland C.S."/>
            <person name="Webb E.A."/>
        </authorList>
    </citation>
    <scope>NUCLEOTIDE SEQUENCE [LARGE SCALE GENOMIC DNA]</scope>
    <source>
        <strain evidence="2 3">USCH2</strain>
    </source>
</reference>
<gene>
    <name evidence="2" type="ORF">PQI24_19700</name>
</gene>
<feature type="signal peptide" evidence="1">
    <location>
        <begin position="1"/>
        <end position="20"/>
    </location>
</feature>
<name>A0ABU8SYZ9_9GAMM</name>
<comment type="caution">
    <text evidence="2">The sequence shown here is derived from an EMBL/GenBank/DDBJ whole genome shotgun (WGS) entry which is preliminary data.</text>
</comment>
<keyword evidence="3" id="KW-1185">Reference proteome</keyword>
<accession>A0ABU8SYZ9</accession>
<dbReference type="Pfam" id="PF13689">
    <property type="entry name" value="DUF4154"/>
    <property type="match status" value="1"/>
</dbReference>
<protein>
    <submittedName>
        <fullName evidence="2">YfiR family protein</fullName>
    </submittedName>
</protein>
<dbReference type="Proteomes" id="UP001377972">
    <property type="component" value="Unassembled WGS sequence"/>
</dbReference>
<organism evidence="2 3">
    <name type="scientific">Pseudoalteromonas lipolytica</name>
    <dbReference type="NCBI Taxonomy" id="570156"/>
    <lineage>
        <taxon>Bacteria</taxon>
        <taxon>Pseudomonadati</taxon>
        <taxon>Pseudomonadota</taxon>
        <taxon>Gammaproteobacteria</taxon>
        <taxon>Alteromonadales</taxon>
        <taxon>Pseudoalteromonadaceae</taxon>
        <taxon>Pseudoalteromonas</taxon>
    </lineage>
</organism>
<feature type="chain" id="PRO_5045727216" evidence="1">
    <location>
        <begin position="21"/>
        <end position="174"/>
    </location>
</feature>
<sequence>MMKIICCLFAFVIYATPSFAKSPEQVKSAFLYQIAKFTKFTESMDPPPISFCFYNVETGPGSFLKDKSELQINKKPINVILVKKTQQISELSQICDITYIDETLENDILPLWTDTISLNTLTIGESIRFLEKGGIASLVQEGNKIRLYINKQHVLQHNFKVQSRLLAMAKFYPN</sequence>